<feature type="domain" description="DUF11" evidence="2">
    <location>
        <begin position="500"/>
        <end position="609"/>
    </location>
</feature>
<comment type="caution">
    <text evidence="3">The sequence shown here is derived from an EMBL/GenBank/DDBJ whole genome shotgun (WGS) entry which is preliminary data.</text>
</comment>
<dbReference type="Gene3D" id="2.60.40.10">
    <property type="entry name" value="Immunoglobulins"/>
    <property type="match status" value="4"/>
</dbReference>
<dbReference type="InterPro" id="IPR051172">
    <property type="entry name" value="Chlamydia_OmcB"/>
</dbReference>
<feature type="domain" description="DUF11" evidence="2">
    <location>
        <begin position="1339"/>
        <end position="1464"/>
    </location>
</feature>
<dbReference type="NCBIfam" id="TIGR01451">
    <property type="entry name" value="B_ant_repeat"/>
    <property type="match status" value="8"/>
</dbReference>
<gene>
    <name evidence="3" type="ORF">GCM10007390_20730</name>
</gene>
<protein>
    <recommendedName>
        <fullName evidence="2">DUF11 domain-containing protein</fullName>
    </recommendedName>
</protein>
<dbReference type="InterPro" id="IPR047589">
    <property type="entry name" value="DUF11_rpt"/>
</dbReference>
<feature type="domain" description="DUF11" evidence="2">
    <location>
        <begin position="1210"/>
        <end position="1330"/>
    </location>
</feature>
<feature type="domain" description="DUF11" evidence="2">
    <location>
        <begin position="1473"/>
        <end position="1585"/>
    </location>
</feature>
<keyword evidence="4" id="KW-1185">Reference proteome</keyword>
<feature type="region of interest" description="Disordered" evidence="1">
    <location>
        <begin position="790"/>
        <end position="815"/>
    </location>
</feature>
<organism evidence="3 4">
    <name type="scientific">Persicitalea jodogahamensis</name>
    <dbReference type="NCBI Taxonomy" id="402147"/>
    <lineage>
        <taxon>Bacteria</taxon>
        <taxon>Pseudomonadati</taxon>
        <taxon>Bacteroidota</taxon>
        <taxon>Cytophagia</taxon>
        <taxon>Cytophagales</taxon>
        <taxon>Spirosomataceae</taxon>
        <taxon>Persicitalea</taxon>
    </lineage>
</organism>
<feature type="compositionally biased region" description="Low complexity" evidence="1">
    <location>
        <begin position="800"/>
        <end position="815"/>
    </location>
</feature>
<name>A0A8J3G9V7_9BACT</name>
<sequence length="1858" mass="188697">MFFISNSSLAEGTKQASPTSNTISALLSAPDLANGSYFNTSEDNRLYFSIKNFSTESLYFGFDWRDYSGSSANLATPVYYRIMNPDGTVALGPTLWTGTGNGKINTYAQAVAGPNINGSVPTGYSPLVFNPTVNGEYWIEYWLGTSTTNSTPITTSAGRIDSPLFDLTVANRTSPYAVQSGRLFSYKWGFVAVDPTTFTIVASANAAPSFYAYTDDRLVVRLQFATGFQPIAFAVAVNNYGVNDSGDRHVDRKSVNDAVAPSLPGGYMVFLQPPDASIYPVATDPGQPTFQSPIFEGCVPPYGVRFTLPANGDVRLLFDLNGVAGYQAGTADRILEGFDLLAGPNTIPWDGKNGLGVFIANNVSLNLKLTYLRGRFNFPLYDAEINKGGFTVTTISPASLPSPRLYWDDSGLTNIGTTCNDSQNNVTGSGLDNSLVGSVSPGHAWNGNGNPGQVIPAPAVSGNDTDNLQCNDYGNVRTINTFGWGQEKEVSATGVLGCPDLTLTKSVNNATPNKGGTVTFTVTAQNLGPITATNTVVTDVLPSGFTLVSAVPSVGTFTAPNWNVGNLAVGATPTLAITATVNCSGLYTNIASIASDLPDINPNNNKAFAVVTPRSTGSVSLTNTCPATTVNLTTQVPCNVPSGATLTWHTGSTATAANKVANPASVGAGTYYAAFEDATNNCYSPTTAYTVTIQSCNTDLSIVKSANTSTPNVGTNVVFTLNVTNNGPAAATGVSVNDQLPSGYTYVSDNGGGAYNSSTGVWTIGSLANSGTASLQITATVKPTGSYANTATVTGSQNDPNTANNASTNTPTPVPVADLSVTKTDGSATYTPGTTTTYTIVVSNAGPSNVTGATVADNAPAGTTISSWTAAFAGGATGTASGSGNISQTVSLPSGGSVTYTVAVAVPSSRTGNLVNTATVAAPAGVIDNNQANNSATDTDAQNSVADLAITKTDGSATYTPGLPLTYTIVVSNAGPSNVIGATVADIIPVSLTGVTWSSATAGTASVVTGATGSGNALSASVSIPAGAGNTVTFTVTGTVSAAATGDLVNTATVTAPTGVTDPTPANNSATDTDAQNSVADLAVTKTDGSATYTPGTTTTYTIVVNNAGPSNVTGATVSDNAPAGTTISSWTAAFAGGATGTASGSGNISQTVSLPSGGSITYTVAVAVPSSRTGNLANTATVTAPAGVTDNNQANNSATDTDAQNSVADLAITKTDGSAAYTPGLTVTYTIVVNNAGPSNVTGATVSDNAPAGTTISSWTAAFAGGAMGTASGSGNISQTVSLPSGGSVTYTVAVAVPSSRTGNLVNTATVAAPAGVTDPTPANNSATDTDTQNSVADLAITKTDGSATYTPGLPLTYTIVVSNAGPSNVTGAAVSDAIPIVLTNVTWTSATAGTASVVSGGSGSGNNLSASVSIPAGAGNTVTFTVTGTVSAAATGNLVNTATVMAPAGVTDNNQANNSATDTDTPAPRTDLSISKTVVVQRPEIGANVTFTLVVTNNGPSVATGVSVADLLPNGYSYVSSTLPGNYNSGTGVWTIGNLANGNSATLEITATINASGAYANTAIVSGNETDPNTANNTSTASVQAQILRTRAYLQGALFGVTYSSPSVVDSLMRDNLRVPTPMIPLTSPYNYWNPTVTANTIPANVLNATGQDAIVDWVFVELRDATNPAVIVSSRSALLQRDGDIVDLDGVTPLPVRSPAGTTYYVAVRHRNHLAVMTAGAVTMTTVGTTVDFRKASTPTYRKGIQPIHQSQVDVLQGKALWAGNALRDDGVIYQGTSNDVNPIYQQVIGASGNINTLPFYILKGYYGGDINMDGKLTAQGTRNDVEYIYQNVFKNHPGNTPKADNFIIQQQLPE</sequence>
<dbReference type="Gene3D" id="2.60.40.3080">
    <property type="match status" value="1"/>
</dbReference>
<dbReference type="EMBL" id="BMXF01000002">
    <property type="protein sequence ID" value="GHB67277.1"/>
    <property type="molecule type" value="Genomic_DNA"/>
</dbReference>
<evidence type="ECO:0000313" key="4">
    <source>
        <dbReference type="Proteomes" id="UP000598271"/>
    </source>
</evidence>
<evidence type="ECO:0000259" key="2">
    <source>
        <dbReference type="Pfam" id="PF01345"/>
    </source>
</evidence>
<feature type="domain" description="DUF11" evidence="2">
    <location>
        <begin position="699"/>
        <end position="810"/>
    </location>
</feature>
<dbReference type="InterPro" id="IPR001434">
    <property type="entry name" value="OmcB-like_DUF11"/>
</dbReference>
<evidence type="ECO:0000313" key="3">
    <source>
        <dbReference type="EMBL" id="GHB67277.1"/>
    </source>
</evidence>
<feature type="domain" description="DUF11" evidence="2">
    <location>
        <begin position="818"/>
        <end position="938"/>
    </location>
</feature>
<evidence type="ECO:0000256" key="1">
    <source>
        <dbReference type="SAM" id="MobiDB-lite"/>
    </source>
</evidence>
<dbReference type="Proteomes" id="UP000598271">
    <property type="component" value="Unassembled WGS sequence"/>
</dbReference>
<dbReference type="InterPro" id="IPR013783">
    <property type="entry name" value="Ig-like_fold"/>
</dbReference>
<reference evidence="3 4" key="1">
    <citation type="journal article" date="2014" name="Int. J. Syst. Evol. Microbiol.">
        <title>Complete genome sequence of Corynebacterium casei LMG S-19264T (=DSM 44701T), isolated from a smear-ripened cheese.</title>
        <authorList>
            <consortium name="US DOE Joint Genome Institute (JGI-PGF)"/>
            <person name="Walter F."/>
            <person name="Albersmeier A."/>
            <person name="Kalinowski J."/>
            <person name="Ruckert C."/>
        </authorList>
    </citation>
    <scope>NUCLEOTIDE SEQUENCE [LARGE SCALE GENOMIC DNA]</scope>
    <source>
        <strain evidence="3 4">KCTC 12866</strain>
    </source>
</reference>
<dbReference type="Pfam" id="PF01345">
    <property type="entry name" value="DUF11"/>
    <property type="match status" value="8"/>
</dbReference>
<proteinExistence type="predicted"/>
<feature type="domain" description="DUF11" evidence="2">
    <location>
        <begin position="1081"/>
        <end position="1201"/>
    </location>
</feature>
<feature type="compositionally biased region" description="Low complexity" evidence="1">
    <location>
        <begin position="1462"/>
        <end position="1472"/>
    </location>
</feature>
<feature type="compositionally biased region" description="Polar residues" evidence="1">
    <location>
        <begin position="790"/>
        <end position="799"/>
    </location>
</feature>
<feature type="region of interest" description="Disordered" evidence="1">
    <location>
        <begin position="1452"/>
        <end position="1472"/>
    </location>
</feature>
<feature type="domain" description="DUF11" evidence="2">
    <location>
        <begin position="947"/>
        <end position="1072"/>
    </location>
</feature>
<accession>A0A8J3G9V7</accession>
<feature type="region of interest" description="Disordered" evidence="1">
    <location>
        <begin position="1055"/>
        <end position="1074"/>
    </location>
</feature>
<feature type="compositionally biased region" description="Polar residues" evidence="1">
    <location>
        <begin position="1064"/>
        <end position="1074"/>
    </location>
</feature>
<dbReference type="PANTHER" id="PTHR34819:SF3">
    <property type="entry name" value="CELL SURFACE PROTEIN"/>
    <property type="match status" value="1"/>
</dbReference>
<dbReference type="PANTHER" id="PTHR34819">
    <property type="entry name" value="LARGE CYSTEINE-RICH PERIPLASMIC PROTEIN OMCB"/>
    <property type="match status" value="1"/>
</dbReference>